<dbReference type="Proteomes" id="UP000007842">
    <property type="component" value="Chromosome"/>
</dbReference>
<dbReference type="HOGENOM" id="CLU_2939673_0_0_11"/>
<proteinExistence type="predicted"/>
<accession>G8WT79</accession>
<protein>
    <submittedName>
        <fullName evidence="1">Uncharacterized protein</fullName>
    </submittedName>
</protein>
<accession>F8JWU3</accession>
<gene>
    <name evidence="1" type="ordered locus">SCATT_47310</name>
</gene>
<dbReference type="AlphaFoldDB" id="F8JWU3"/>
<dbReference type="EMBL" id="CP003219">
    <property type="protein sequence ID" value="AEW97102.1"/>
    <property type="molecule type" value="Genomic_DNA"/>
</dbReference>
<evidence type="ECO:0000313" key="2">
    <source>
        <dbReference type="Proteomes" id="UP000007842"/>
    </source>
</evidence>
<evidence type="ECO:0000313" key="1">
    <source>
        <dbReference type="EMBL" id="AEW97102.1"/>
    </source>
</evidence>
<dbReference type="KEGG" id="sct:SCAT_4737"/>
<keyword evidence="2" id="KW-1185">Reference proteome</keyword>
<dbReference type="KEGG" id="scy:SCATT_47310"/>
<organism evidence="1 2">
    <name type="scientific">Streptantibioticus cattleyicolor (strain ATCC 35852 / DSM 46488 / JCM 4925 / NBRC 14057 / NRRL 8057)</name>
    <name type="common">Streptomyces cattleya</name>
    <dbReference type="NCBI Taxonomy" id="1003195"/>
    <lineage>
        <taxon>Bacteria</taxon>
        <taxon>Bacillati</taxon>
        <taxon>Actinomycetota</taxon>
        <taxon>Actinomycetes</taxon>
        <taxon>Kitasatosporales</taxon>
        <taxon>Streptomycetaceae</taxon>
        <taxon>Streptantibioticus</taxon>
    </lineage>
</organism>
<dbReference type="STRING" id="1003195.SCATT_47310"/>
<sequence>MTRRPTADASRDDMEVRLMAVIARGVARIPQRNHTFTLVPKDHHLELHALRLRLGQHPRR</sequence>
<name>F8JWU3_STREN</name>
<reference evidence="2" key="1">
    <citation type="submission" date="2011-12" db="EMBL/GenBank/DDBJ databases">
        <title>Complete genome sequence of Streptomyces cattleya strain DSM 46488.</title>
        <authorList>
            <person name="Ou H.-Y."/>
            <person name="Li P."/>
            <person name="Zhao C."/>
            <person name="O'Hagan D."/>
            <person name="Deng Z."/>
        </authorList>
    </citation>
    <scope>NUCLEOTIDE SEQUENCE [LARGE SCALE GENOMIC DNA]</scope>
    <source>
        <strain evidence="2">ATCC 35852 / DSM 46488 / JCM 4925 / NBRC 14057 / NRRL 8057</strain>
    </source>
</reference>